<dbReference type="AlphaFoldDB" id="A0A8X7RKX6"/>
<keyword evidence="1" id="KW-0472">Membrane</keyword>
<dbReference type="Proteomes" id="UP000886595">
    <property type="component" value="Unassembled WGS sequence"/>
</dbReference>
<dbReference type="OrthoDB" id="1121265at2759"/>
<feature type="transmembrane region" description="Helical" evidence="1">
    <location>
        <begin position="88"/>
        <end position="112"/>
    </location>
</feature>
<accession>A0A8X7RKX6</accession>
<organism evidence="2 3">
    <name type="scientific">Brassica carinata</name>
    <name type="common">Ethiopian mustard</name>
    <name type="synonym">Abyssinian cabbage</name>
    <dbReference type="NCBI Taxonomy" id="52824"/>
    <lineage>
        <taxon>Eukaryota</taxon>
        <taxon>Viridiplantae</taxon>
        <taxon>Streptophyta</taxon>
        <taxon>Embryophyta</taxon>
        <taxon>Tracheophyta</taxon>
        <taxon>Spermatophyta</taxon>
        <taxon>Magnoliopsida</taxon>
        <taxon>eudicotyledons</taxon>
        <taxon>Gunneridae</taxon>
        <taxon>Pentapetalae</taxon>
        <taxon>rosids</taxon>
        <taxon>malvids</taxon>
        <taxon>Brassicales</taxon>
        <taxon>Brassicaceae</taxon>
        <taxon>Brassiceae</taxon>
        <taxon>Brassica</taxon>
    </lineage>
</organism>
<dbReference type="EMBL" id="JAAMPC010000010">
    <property type="protein sequence ID" value="KAG2289882.1"/>
    <property type="molecule type" value="Genomic_DNA"/>
</dbReference>
<comment type="caution">
    <text evidence="2">The sequence shown here is derived from an EMBL/GenBank/DDBJ whole genome shotgun (WGS) entry which is preliminary data.</text>
</comment>
<evidence type="ECO:0000256" key="1">
    <source>
        <dbReference type="SAM" id="Phobius"/>
    </source>
</evidence>
<keyword evidence="1" id="KW-1133">Transmembrane helix</keyword>
<proteinExistence type="predicted"/>
<gene>
    <name evidence="2" type="ORF">Bca52824_049486</name>
</gene>
<evidence type="ECO:0000313" key="3">
    <source>
        <dbReference type="Proteomes" id="UP000886595"/>
    </source>
</evidence>
<evidence type="ECO:0000313" key="2">
    <source>
        <dbReference type="EMBL" id="KAG2289882.1"/>
    </source>
</evidence>
<keyword evidence="1" id="KW-0812">Transmembrane</keyword>
<sequence>MERVLKSSLALALRAFIDHSMVLGLKKVDSKSAILQISIYRSLEDWISLVEDVVAACVLSIASDSGSRSLNMFSDACGLASLFTSQELVYCCVFPLILSRCILFYVVASMWLSLSFYDVRFWNNISFMECNHL</sequence>
<protein>
    <submittedName>
        <fullName evidence="2">Uncharacterized protein</fullName>
    </submittedName>
</protein>
<keyword evidence="3" id="KW-1185">Reference proteome</keyword>
<reference evidence="2 3" key="1">
    <citation type="submission" date="2020-02" db="EMBL/GenBank/DDBJ databases">
        <authorList>
            <person name="Ma Q."/>
            <person name="Huang Y."/>
            <person name="Song X."/>
            <person name="Pei D."/>
        </authorList>
    </citation>
    <scope>NUCLEOTIDE SEQUENCE [LARGE SCALE GENOMIC DNA]</scope>
    <source>
        <strain evidence="2">Sxm20200214</strain>
        <tissue evidence="2">Leaf</tissue>
    </source>
</reference>
<name>A0A8X7RKX6_BRACI</name>